<dbReference type="Proteomes" id="UP000019132">
    <property type="component" value="Unassembled WGS sequence"/>
</dbReference>
<evidence type="ECO:0000313" key="1">
    <source>
        <dbReference type="EnsemblProtists" id="PYU1_T012251"/>
    </source>
</evidence>
<dbReference type="STRING" id="431595.K3X4V2"/>
<keyword evidence="2" id="KW-1185">Reference proteome</keyword>
<reference evidence="1" key="3">
    <citation type="submission" date="2015-02" db="UniProtKB">
        <authorList>
            <consortium name="EnsemblProtists"/>
        </authorList>
    </citation>
    <scope>IDENTIFICATION</scope>
    <source>
        <strain evidence="1">DAOM BR144</strain>
    </source>
</reference>
<dbReference type="HOGENOM" id="CLU_123608_0_0_1"/>
<organism evidence="1 2">
    <name type="scientific">Globisporangium ultimum (strain ATCC 200006 / CBS 805.95 / DAOM BR144)</name>
    <name type="common">Pythium ultimum</name>
    <dbReference type="NCBI Taxonomy" id="431595"/>
    <lineage>
        <taxon>Eukaryota</taxon>
        <taxon>Sar</taxon>
        <taxon>Stramenopiles</taxon>
        <taxon>Oomycota</taxon>
        <taxon>Peronosporomycetes</taxon>
        <taxon>Pythiales</taxon>
        <taxon>Pythiaceae</taxon>
        <taxon>Globisporangium</taxon>
    </lineage>
</organism>
<dbReference type="InParanoid" id="K3X4V2"/>
<dbReference type="AlphaFoldDB" id="K3X4V2"/>
<proteinExistence type="predicted"/>
<name>K3X4V2_GLOUD</name>
<protein>
    <submittedName>
        <fullName evidence="1">Uncharacterized protein</fullName>
    </submittedName>
</protein>
<dbReference type="EMBL" id="GL376601">
    <property type="status" value="NOT_ANNOTATED_CDS"/>
    <property type="molecule type" value="Genomic_DNA"/>
</dbReference>
<evidence type="ECO:0000313" key="2">
    <source>
        <dbReference type="Proteomes" id="UP000019132"/>
    </source>
</evidence>
<sequence>PVLDALDVEVAIEEDLLRSSSILRTGDTTSIKYGIAYDSQHNIGTEIFASQKACRDRCKDFAPKCGFQIFVKQTSVKPNQSGNAKYACKKMNGMQFFDQDTPADQL</sequence>
<accession>K3X4V2</accession>
<dbReference type="EnsemblProtists" id="PYU1_T012251">
    <property type="protein sequence ID" value="PYU1_T012251"/>
    <property type="gene ID" value="PYU1_G012225"/>
</dbReference>
<dbReference type="OMA" id="YGIAYDS"/>
<reference evidence="2" key="1">
    <citation type="journal article" date="2010" name="Genome Biol.">
        <title>Genome sequence of the necrotrophic plant pathogen Pythium ultimum reveals original pathogenicity mechanisms and effector repertoire.</title>
        <authorList>
            <person name="Levesque C.A."/>
            <person name="Brouwer H."/>
            <person name="Cano L."/>
            <person name="Hamilton J.P."/>
            <person name="Holt C."/>
            <person name="Huitema E."/>
            <person name="Raffaele S."/>
            <person name="Robideau G.P."/>
            <person name="Thines M."/>
            <person name="Win J."/>
            <person name="Zerillo M.M."/>
            <person name="Beakes G.W."/>
            <person name="Boore J.L."/>
            <person name="Busam D."/>
            <person name="Dumas B."/>
            <person name="Ferriera S."/>
            <person name="Fuerstenberg S.I."/>
            <person name="Gachon C.M."/>
            <person name="Gaulin E."/>
            <person name="Govers F."/>
            <person name="Grenville-Briggs L."/>
            <person name="Horner N."/>
            <person name="Hostetler J."/>
            <person name="Jiang R.H."/>
            <person name="Johnson J."/>
            <person name="Krajaejun T."/>
            <person name="Lin H."/>
            <person name="Meijer H.J."/>
            <person name="Moore B."/>
            <person name="Morris P."/>
            <person name="Phuntmart V."/>
            <person name="Puiu D."/>
            <person name="Shetty J."/>
            <person name="Stajich J.E."/>
            <person name="Tripathy S."/>
            <person name="Wawra S."/>
            <person name="van West P."/>
            <person name="Whitty B.R."/>
            <person name="Coutinho P.M."/>
            <person name="Henrissat B."/>
            <person name="Martin F."/>
            <person name="Thomas P.D."/>
            <person name="Tyler B.M."/>
            <person name="De Vries R.P."/>
            <person name="Kamoun S."/>
            <person name="Yandell M."/>
            <person name="Tisserat N."/>
            <person name="Buell C.R."/>
        </authorList>
    </citation>
    <scope>NUCLEOTIDE SEQUENCE</scope>
    <source>
        <strain evidence="2">DAOM:BR144</strain>
    </source>
</reference>
<dbReference type="VEuPathDB" id="FungiDB:PYU1_G012225"/>
<reference evidence="2" key="2">
    <citation type="submission" date="2010-04" db="EMBL/GenBank/DDBJ databases">
        <authorList>
            <person name="Buell R."/>
            <person name="Hamilton J."/>
            <person name="Hostetler J."/>
        </authorList>
    </citation>
    <scope>NUCLEOTIDE SEQUENCE [LARGE SCALE GENOMIC DNA]</scope>
    <source>
        <strain evidence="2">DAOM:BR144</strain>
    </source>
</reference>